<accession>A0A7C4XUK6</accession>
<comment type="caution">
    <text evidence="1">The sequence shown here is derived from an EMBL/GenBank/DDBJ whole genome shotgun (WGS) entry which is preliminary data.</text>
</comment>
<evidence type="ECO:0000313" key="1">
    <source>
        <dbReference type="EMBL" id="HGV97559.1"/>
    </source>
</evidence>
<gene>
    <name evidence="1" type="ORF">ENV60_04620</name>
</gene>
<dbReference type="AlphaFoldDB" id="A0A7C4XUK6"/>
<proteinExistence type="predicted"/>
<dbReference type="EMBL" id="DTGZ01000084">
    <property type="protein sequence ID" value="HGV97559.1"/>
    <property type="molecule type" value="Genomic_DNA"/>
</dbReference>
<protein>
    <submittedName>
        <fullName evidence="1">Uncharacterized protein</fullName>
    </submittedName>
</protein>
<reference evidence="1" key="1">
    <citation type="journal article" date="2020" name="mSystems">
        <title>Genome- and Community-Level Interaction Insights into Carbon Utilization and Element Cycling Functions of Hydrothermarchaeota in Hydrothermal Sediment.</title>
        <authorList>
            <person name="Zhou Z."/>
            <person name="Liu Y."/>
            <person name="Xu W."/>
            <person name="Pan J."/>
            <person name="Luo Z.H."/>
            <person name="Li M."/>
        </authorList>
    </citation>
    <scope>NUCLEOTIDE SEQUENCE [LARGE SCALE GENOMIC DNA]</scope>
    <source>
        <strain evidence="1">SpSt-774</strain>
    </source>
</reference>
<name>A0A7C4XUK6_UNCW3</name>
<sequence>MLCLYLTCVRGNGQPTTLLGGLSLHFNHSIDHHFINLCFLYHPPSFGRGIVFKFSFIKKQKLQLYHPNSAVRKIIVKALFFRSLFNEEDEGAGKRLIVQLKFNDTLKIALIVR</sequence>
<organism evidence="1">
    <name type="scientific">candidate division WOR-3 bacterium</name>
    <dbReference type="NCBI Taxonomy" id="2052148"/>
    <lineage>
        <taxon>Bacteria</taxon>
        <taxon>Bacteria division WOR-3</taxon>
    </lineage>
</organism>